<evidence type="ECO:0000313" key="2">
    <source>
        <dbReference type="Proteomes" id="UP000541535"/>
    </source>
</evidence>
<dbReference type="AlphaFoldDB" id="A0A7W5B7S5"/>
<evidence type="ECO:0000313" key="1">
    <source>
        <dbReference type="EMBL" id="MBB3118008.1"/>
    </source>
</evidence>
<proteinExistence type="predicted"/>
<dbReference type="InterPro" id="IPR045776">
    <property type="entry name" value="DUF6202"/>
</dbReference>
<sequence>MTNNTVINVDSSAQELSSQGKFDAQIADCIARAGLLREDNAFFVRAKRVQEIDALSSLRIAHGWREMTKAFMFTSVAGLGVMARQADLEDYPAVDMLEAMQTIFTVIGDDFSNIMPAFQKVAPPGPAGMHYAWWETDIVVPLKERLGAPHNDTTHMLGLAAQKLIANMRALIDEPLGAAVQLRVVEAIALDITVAFKRVLTKTQVDGEHVFTKGPQFAWMDSHIEAEVAHHKAVSDHDTGTTGLADTDAQRAEMLRLTEEYAANWNAALTEFADYLDTAKLAPAADLENVS</sequence>
<protein>
    <submittedName>
        <fullName evidence="1">Uncharacterized protein</fullName>
    </submittedName>
</protein>
<name>A0A7W5B7S5_9BURK</name>
<reference evidence="1 2" key="1">
    <citation type="submission" date="2020-08" db="EMBL/GenBank/DDBJ databases">
        <title>Genomic Encyclopedia of Type Strains, Phase III (KMG-III): the genomes of soil and plant-associated and newly described type strains.</title>
        <authorList>
            <person name="Whitman W."/>
        </authorList>
    </citation>
    <scope>NUCLEOTIDE SEQUENCE [LARGE SCALE GENOMIC DNA]</scope>
    <source>
        <strain evidence="1 2">CECT 8897</strain>
    </source>
</reference>
<comment type="caution">
    <text evidence="1">The sequence shown here is derived from an EMBL/GenBank/DDBJ whole genome shotgun (WGS) entry which is preliminary data.</text>
</comment>
<dbReference type="EMBL" id="JACHXD010000002">
    <property type="protein sequence ID" value="MBB3118008.1"/>
    <property type="molecule type" value="Genomic_DNA"/>
</dbReference>
<keyword evidence="2" id="KW-1185">Reference proteome</keyword>
<dbReference type="Pfam" id="PF19705">
    <property type="entry name" value="DUF6202"/>
    <property type="match status" value="1"/>
</dbReference>
<organism evidence="1 2">
    <name type="scientific">Pseudoduganella violacea</name>
    <dbReference type="NCBI Taxonomy" id="1715466"/>
    <lineage>
        <taxon>Bacteria</taxon>
        <taxon>Pseudomonadati</taxon>
        <taxon>Pseudomonadota</taxon>
        <taxon>Betaproteobacteria</taxon>
        <taxon>Burkholderiales</taxon>
        <taxon>Oxalobacteraceae</taxon>
        <taxon>Telluria group</taxon>
        <taxon>Pseudoduganella</taxon>
    </lineage>
</organism>
<accession>A0A7W5B7S5</accession>
<dbReference type="Proteomes" id="UP000541535">
    <property type="component" value="Unassembled WGS sequence"/>
</dbReference>
<dbReference type="RefSeq" id="WP_183439929.1">
    <property type="nucleotide sequence ID" value="NZ_JACHXD010000002.1"/>
</dbReference>
<gene>
    <name evidence="1" type="ORF">FHS03_001034</name>
</gene>